<evidence type="ECO:0000256" key="10">
    <source>
        <dbReference type="ARBA" id="ARBA00023326"/>
    </source>
</evidence>
<dbReference type="Pfam" id="PF00187">
    <property type="entry name" value="Chitin_bind_1"/>
    <property type="match status" value="1"/>
</dbReference>
<keyword evidence="11" id="KW-1015">Disulfide bond</keyword>
<dbReference type="InterPro" id="IPR036861">
    <property type="entry name" value="Endochitinase-like_sf"/>
</dbReference>
<keyword evidence="10" id="KW-0624">Polysaccharide degradation</keyword>
<evidence type="ECO:0000256" key="2">
    <source>
        <dbReference type="ARBA" id="ARBA00004613"/>
    </source>
</evidence>
<evidence type="ECO:0000313" key="18">
    <source>
        <dbReference type="Proteomes" id="UP000813444"/>
    </source>
</evidence>
<dbReference type="InterPro" id="IPR001579">
    <property type="entry name" value="Glyco_hydro_18_chit_AS"/>
</dbReference>
<evidence type="ECO:0000256" key="8">
    <source>
        <dbReference type="ARBA" id="ARBA00023277"/>
    </source>
</evidence>
<evidence type="ECO:0000259" key="15">
    <source>
        <dbReference type="PROSITE" id="PS50941"/>
    </source>
</evidence>
<name>A0A8K0SVI1_9HYPO</name>
<comment type="caution">
    <text evidence="17">The sequence shown here is derived from an EMBL/GenBank/DDBJ whole genome shotgun (WGS) entry which is preliminary data.</text>
</comment>
<feature type="signal peptide" evidence="14">
    <location>
        <begin position="1"/>
        <end position="22"/>
    </location>
</feature>
<keyword evidence="14" id="KW-0732">Signal</keyword>
<dbReference type="EMBL" id="JAGPNK010000008">
    <property type="protein sequence ID" value="KAH7317111.1"/>
    <property type="molecule type" value="Genomic_DNA"/>
</dbReference>
<dbReference type="EC" id="3.2.1.14" evidence="3"/>
<evidence type="ECO:0000256" key="13">
    <source>
        <dbReference type="RuleBase" id="RU004453"/>
    </source>
</evidence>
<comment type="similarity">
    <text evidence="13">Belongs to the glycosyl hydrolase 18 family.</text>
</comment>
<dbReference type="PROSITE" id="PS01095">
    <property type="entry name" value="GH18_1"/>
    <property type="match status" value="1"/>
</dbReference>
<dbReference type="InterPro" id="IPR050314">
    <property type="entry name" value="Glycosyl_Hydrlase_18"/>
</dbReference>
<dbReference type="SMART" id="SM00636">
    <property type="entry name" value="Glyco_18"/>
    <property type="match status" value="1"/>
</dbReference>
<comment type="subcellular location">
    <subcellularLocation>
        <location evidence="2">Secreted</location>
    </subcellularLocation>
</comment>
<dbReference type="GO" id="GO:0008843">
    <property type="term" value="F:endochitinase activity"/>
    <property type="evidence" value="ECO:0007669"/>
    <property type="project" value="UniProtKB-EC"/>
</dbReference>
<keyword evidence="18" id="KW-1185">Reference proteome</keyword>
<protein>
    <recommendedName>
        <fullName evidence="3">chitinase</fullName>
        <ecNumber evidence="3">3.2.1.14</ecNumber>
    </recommendedName>
</protein>
<feature type="domain" description="GH18" evidence="16">
    <location>
        <begin position="150"/>
        <end position="398"/>
    </location>
</feature>
<feature type="disulfide bond" evidence="11">
    <location>
        <begin position="108"/>
        <end position="122"/>
    </location>
</feature>
<evidence type="ECO:0000313" key="17">
    <source>
        <dbReference type="EMBL" id="KAH7317111.1"/>
    </source>
</evidence>
<comment type="catalytic activity">
    <reaction evidence="1">
        <text>Random endo-hydrolysis of N-acetyl-beta-D-glucosaminide (1-&gt;4)-beta-linkages in chitin and chitodextrins.</text>
        <dbReference type="EC" id="3.2.1.14"/>
    </reaction>
</comment>
<dbReference type="InterPro" id="IPR001002">
    <property type="entry name" value="Chitin-bd_1"/>
</dbReference>
<evidence type="ECO:0000256" key="9">
    <source>
        <dbReference type="ARBA" id="ARBA00023295"/>
    </source>
</evidence>
<dbReference type="SUPFAM" id="SSF57016">
    <property type="entry name" value="Plant lectins/antimicrobial peptides"/>
    <property type="match status" value="1"/>
</dbReference>
<dbReference type="PANTHER" id="PTHR11177:SF333">
    <property type="entry name" value="CHITINASE"/>
    <property type="match status" value="1"/>
</dbReference>
<dbReference type="PANTHER" id="PTHR11177">
    <property type="entry name" value="CHITINASE"/>
    <property type="match status" value="1"/>
</dbReference>
<dbReference type="Gene3D" id="3.30.60.10">
    <property type="entry name" value="Endochitinase-like"/>
    <property type="match status" value="1"/>
</dbReference>
<evidence type="ECO:0000256" key="7">
    <source>
        <dbReference type="ARBA" id="ARBA00023024"/>
    </source>
</evidence>
<dbReference type="PROSITE" id="PS51910">
    <property type="entry name" value="GH18_2"/>
    <property type="match status" value="1"/>
</dbReference>
<dbReference type="SUPFAM" id="SSF51445">
    <property type="entry name" value="(Trans)glycosidases"/>
    <property type="match status" value="1"/>
</dbReference>
<dbReference type="GO" id="GO:0005576">
    <property type="term" value="C:extracellular region"/>
    <property type="evidence" value="ECO:0007669"/>
    <property type="project" value="UniProtKB-SubCell"/>
</dbReference>
<dbReference type="InterPro" id="IPR011583">
    <property type="entry name" value="Chitinase_II/V-like_cat"/>
</dbReference>
<keyword evidence="9 12" id="KW-0326">Glycosidase</keyword>
<dbReference type="GO" id="GO:0008061">
    <property type="term" value="F:chitin binding"/>
    <property type="evidence" value="ECO:0007669"/>
    <property type="project" value="UniProtKB-UniRule"/>
</dbReference>
<reference evidence="17" key="1">
    <citation type="journal article" date="2021" name="Nat. Commun.">
        <title>Genetic determinants of endophytism in the Arabidopsis root mycobiome.</title>
        <authorList>
            <person name="Mesny F."/>
            <person name="Miyauchi S."/>
            <person name="Thiergart T."/>
            <person name="Pickel B."/>
            <person name="Atanasova L."/>
            <person name="Karlsson M."/>
            <person name="Huettel B."/>
            <person name="Barry K.W."/>
            <person name="Haridas S."/>
            <person name="Chen C."/>
            <person name="Bauer D."/>
            <person name="Andreopoulos W."/>
            <person name="Pangilinan J."/>
            <person name="LaButti K."/>
            <person name="Riley R."/>
            <person name="Lipzen A."/>
            <person name="Clum A."/>
            <person name="Drula E."/>
            <person name="Henrissat B."/>
            <person name="Kohler A."/>
            <person name="Grigoriev I.V."/>
            <person name="Martin F.M."/>
            <person name="Hacquard S."/>
        </authorList>
    </citation>
    <scope>NUCLEOTIDE SEQUENCE</scope>
    <source>
        <strain evidence="17">MPI-CAGE-CH-0235</strain>
    </source>
</reference>
<feature type="chain" id="PRO_5035426122" description="chitinase" evidence="14">
    <location>
        <begin position="23"/>
        <end position="398"/>
    </location>
</feature>
<evidence type="ECO:0000256" key="3">
    <source>
        <dbReference type="ARBA" id="ARBA00012729"/>
    </source>
</evidence>
<evidence type="ECO:0000259" key="16">
    <source>
        <dbReference type="PROSITE" id="PS51910"/>
    </source>
</evidence>
<keyword evidence="5 11" id="KW-0147">Chitin-binding</keyword>
<gene>
    <name evidence="17" type="ORF">B0I35DRAFT_504521</name>
</gene>
<dbReference type="PROSITE" id="PS50941">
    <property type="entry name" value="CHIT_BIND_I_2"/>
    <property type="match status" value="1"/>
</dbReference>
<dbReference type="Gene3D" id="3.20.20.80">
    <property type="entry name" value="Glycosidases"/>
    <property type="match status" value="1"/>
</dbReference>
<comment type="caution">
    <text evidence="11">Lacks conserved residue(s) required for the propagation of feature annotation.</text>
</comment>
<dbReference type="OrthoDB" id="73875at2759"/>
<feature type="disulfide bond" evidence="11">
    <location>
        <begin position="103"/>
        <end position="115"/>
    </location>
</feature>
<evidence type="ECO:0000256" key="6">
    <source>
        <dbReference type="ARBA" id="ARBA00022801"/>
    </source>
</evidence>
<dbReference type="InterPro" id="IPR017853">
    <property type="entry name" value="GH"/>
</dbReference>
<evidence type="ECO:0000256" key="5">
    <source>
        <dbReference type="ARBA" id="ARBA00022669"/>
    </source>
</evidence>
<dbReference type="GO" id="GO:0006032">
    <property type="term" value="P:chitin catabolic process"/>
    <property type="evidence" value="ECO:0007669"/>
    <property type="project" value="UniProtKB-KW"/>
</dbReference>
<dbReference type="CDD" id="cd11618">
    <property type="entry name" value="ChtBD1_1"/>
    <property type="match status" value="1"/>
</dbReference>
<dbReference type="AlphaFoldDB" id="A0A8K0SVI1"/>
<keyword evidence="7" id="KW-0146">Chitin degradation</keyword>
<organism evidence="17 18">
    <name type="scientific">Stachybotrys elegans</name>
    <dbReference type="NCBI Taxonomy" id="80388"/>
    <lineage>
        <taxon>Eukaryota</taxon>
        <taxon>Fungi</taxon>
        <taxon>Dikarya</taxon>
        <taxon>Ascomycota</taxon>
        <taxon>Pezizomycotina</taxon>
        <taxon>Sordariomycetes</taxon>
        <taxon>Hypocreomycetidae</taxon>
        <taxon>Hypocreales</taxon>
        <taxon>Stachybotryaceae</taxon>
        <taxon>Stachybotrys</taxon>
    </lineage>
</organism>
<dbReference type="InterPro" id="IPR018371">
    <property type="entry name" value="Chitin-binding_1_CS"/>
</dbReference>
<keyword evidence="6 12" id="KW-0378">Hydrolase</keyword>
<evidence type="ECO:0000256" key="12">
    <source>
        <dbReference type="RuleBase" id="RU000489"/>
    </source>
</evidence>
<dbReference type="Proteomes" id="UP000813444">
    <property type="component" value="Unassembled WGS sequence"/>
</dbReference>
<keyword evidence="4" id="KW-0964">Secreted</keyword>
<dbReference type="GO" id="GO:0000272">
    <property type="term" value="P:polysaccharide catabolic process"/>
    <property type="evidence" value="ECO:0007669"/>
    <property type="project" value="UniProtKB-KW"/>
</dbReference>
<evidence type="ECO:0000256" key="4">
    <source>
        <dbReference type="ARBA" id="ARBA00022525"/>
    </source>
</evidence>
<evidence type="ECO:0000256" key="11">
    <source>
        <dbReference type="PROSITE-ProRule" id="PRU00261"/>
    </source>
</evidence>
<sequence>MKYRPSALGSLFLAFFVQKIAAESYFNRNSPYGILQNYLSAETLELPVGTCNEHTPCVNGACCSKITKLCGYSPTECGAGNCTSNCDAKAECGKYGQPGKQNCPLGVCCSKFGFCGSTSDFCDAGCQKGFGGCGDVKRPSCSKDGGSVSRRSIGYYESWANTRSCHKVSPEDLNLDGLTHLNFAFVFFDPVTFQIIPMDKNAGSLLNRFTKLKQKKSGLETWVSVGGWSFNDPGPYQKAFSDMAMTAENRKRFIDGLLKFMKTYGFDGMDLDWEYPTAADRGGRAEDSANFVLLSKEIKAAFGSKYGYSITLPASYWYLQHFDLAKHQPHVDWFNLMSYDLHGVWDAASKWIGPKVAAHTNITEIDMGLDLLWRAGLKPEKVVLGQGCKTTEILSVRY</sequence>
<feature type="domain" description="Chitin-binding type-1" evidence="15">
    <location>
        <begin position="89"/>
        <end position="135"/>
    </location>
</feature>
<accession>A0A8K0SVI1</accession>
<dbReference type="SMART" id="SM00270">
    <property type="entry name" value="ChtBD1"/>
    <property type="match status" value="2"/>
</dbReference>
<evidence type="ECO:0000256" key="1">
    <source>
        <dbReference type="ARBA" id="ARBA00000822"/>
    </source>
</evidence>
<proteinExistence type="inferred from homology"/>
<dbReference type="Pfam" id="PF00704">
    <property type="entry name" value="Glyco_hydro_18"/>
    <property type="match status" value="1"/>
</dbReference>
<dbReference type="InterPro" id="IPR001223">
    <property type="entry name" value="Glyco_hydro18_cat"/>
</dbReference>
<keyword evidence="8" id="KW-0119">Carbohydrate metabolism</keyword>
<dbReference type="PROSITE" id="PS00026">
    <property type="entry name" value="CHIT_BIND_I_1"/>
    <property type="match status" value="1"/>
</dbReference>
<evidence type="ECO:0000256" key="14">
    <source>
        <dbReference type="SAM" id="SignalP"/>
    </source>
</evidence>